<feature type="domain" description="Rcc01698-like C-terminal" evidence="3">
    <location>
        <begin position="472"/>
        <end position="572"/>
    </location>
</feature>
<keyword evidence="5" id="KW-1185">Reference proteome</keyword>
<dbReference type="InterPro" id="IPR025195">
    <property type="entry name" value="GTA_TIM_dom"/>
</dbReference>
<gene>
    <name evidence="4" type="ORF">LOM8899_03875</name>
</gene>
<dbReference type="InterPro" id="IPR032876">
    <property type="entry name" value="J_dom"/>
</dbReference>
<dbReference type="InterPro" id="IPR056490">
    <property type="entry name" value="Rcc01698_C"/>
</dbReference>
<feature type="domain" description="Tip attachment protein J" evidence="2">
    <location>
        <begin position="219"/>
        <end position="381"/>
    </location>
</feature>
<dbReference type="Gene3D" id="3.20.20.80">
    <property type="entry name" value="Glycosidases"/>
    <property type="match status" value="1"/>
</dbReference>
<evidence type="ECO:0000313" key="4">
    <source>
        <dbReference type="EMBL" id="SMY09703.1"/>
    </source>
</evidence>
<dbReference type="Pfam" id="PF13550">
    <property type="entry name" value="Phage-tail_3"/>
    <property type="match status" value="1"/>
</dbReference>
<dbReference type="Pfam" id="PF13547">
    <property type="entry name" value="GTA_TIM"/>
    <property type="match status" value="1"/>
</dbReference>
<organism evidence="4 5">
    <name type="scientific">Flavimaricola marinus</name>
    <dbReference type="NCBI Taxonomy" id="1819565"/>
    <lineage>
        <taxon>Bacteria</taxon>
        <taxon>Pseudomonadati</taxon>
        <taxon>Pseudomonadota</taxon>
        <taxon>Alphaproteobacteria</taxon>
        <taxon>Rhodobacterales</taxon>
        <taxon>Paracoccaceae</taxon>
        <taxon>Flavimaricola</taxon>
    </lineage>
</organism>
<feature type="domain" description="GTA TIM-barrel-like" evidence="1">
    <location>
        <begin position="2"/>
        <end position="160"/>
    </location>
</feature>
<evidence type="ECO:0000259" key="3">
    <source>
        <dbReference type="Pfam" id="PF23666"/>
    </source>
</evidence>
<evidence type="ECO:0000313" key="5">
    <source>
        <dbReference type="Proteomes" id="UP000201613"/>
    </source>
</evidence>
<reference evidence="4 5" key="1">
    <citation type="submission" date="2017-05" db="EMBL/GenBank/DDBJ databases">
        <authorList>
            <person name="Song R."/>
            <person name="Chenine A.L."/>
            <person name="Ruprecht R.M."/>
        </authorList>
    </citation>
    <scope>NUCLEOTIDE SEQUENCE [LARGE SCALE GENOMIC DNA]</scope>
    <source>
        <strain evidence="4 5">CECT 8899</strain>
    </source>
</reference>
<evidence type="ECO:0000259" key="1">
    <source>
        <dbReference type="Pfam" id="PF13547"/>
    </source>
</evidence>
<name>A0A238LJJ2_9RHOB</name>
<accession>A0A238LJJ2</accession>
<dbReference type="AlphaFoldDB" id="A0A238LJJ2"/>
<proteinExistence type="predicted"/>
<dbReference type="Pfam" id="PF23666">
    <property type="entry name" value="Rcc01698_C"/>
    <property type="match status" value="1"/>
</dbReference>
<dbReference type="EMBL" id="FXZK01000011">
    <property type="protein sequence ID" value="SMY09703.1"/>
    <property type="molecule type" value="Genomic_DNA"/>
</dbReference>
<sequence>MAGVEGYDWYYHSPEALSAQIRTPIEDFHGEDWVWRYKDIKGWSQNQHRNRINGVRQETPTAWEPKSKPIWFTEIGCAAIDKGTNEPNKFLDPKSSESFLPRHSNGLRDDFIQMQYLRAIHRHFADDEANPVSDVYGGAMVDMARAHVWAWDARPYPAFPLNTELWSDGANYARGHWINGRSSSRSLASVVAEICERAGIDNVDTSRLYGVVRGYQVDDTDTARSALQVLMVAYGFDAIERDGILEFRSRDGRADAQITGDNLVYEQEGMPTLELTRAPSAEVVGTARVGFVDADGDYEMRAAEAIFPDDALASVNQSELPLALTTGEGRRIAERWLAEARVARDTARFGLPPSGIPYGAGDVLEIDADGRRDLWRIDRVETTTFQEMEAVRVEPETYRPNESMDDATQTKAFVAPVPVEAVFLDLPLLTGEEQPHAPHVAMTSEPWPGQVALYSAPQDNGYVINKVLPISATVGSTQTNMAAVSPGRWDRGPALRVKLVRGSLRSVSEAEVLSGLNLAAIGDGQSDTWEVFQFANAELVGPNTYDITLRLRGQAGSDGVMPQDWPEGSRFVLLDGVPTQIQLASSARDVTQHYRWGPAQKPIDDSTYRHLETAFRGIGLRPYSVCHLRADSTENGDLTVSWIRRTRTGGDSWNQSDVPLGETTELYDVSVTVDGVVKRQTQVSSTSWLYTDAMQTADGTGEVVVSVAQVSESFGPGPARSLQLASS</sequence>
<dbReference type="Proteomes" id="UP000201613">
    <property type="component" value="Unassembled WGS sequence"/>
</dbReference>
<evidence type="ECO:0008006" key="6">
    <source>
        <dbReference type="Google" id="ProtNLM"/>
    </source>
</evidence>
<protein>
    <recommendedName>
        <fullName evidence="6">Tip attachment protein J domain-containing protein</fullName>
    </recommendedName>
</protein>
<evidence type="ECO:0000259" key="2">
    <source>
        <dbReference type="Pfam" id="PF13550"/>
    </source>
</evidence>